<dbReference type="Pfam" id="PF00534">
    <property type="entry name" value="Glycos_transf_1"/>
    <property type="match status" value="1"/>
</dbReference>
<dbReference type="PANTHER" id="PTHR45825:SF11">
    <property type="entry name" value="ALPHA AMYLASE DOMAIN-CONTAINING PROTEIN"/>
    <property type="match status" value="1"/>
</dbReference>
<dbReference type="EMBL" id="JQSG02000006">
    <property type="protein sequence ID" value="OBS08768.1"/>
    <property type="molecule type" value="Genomic_DNA"/>
</dbReference>
<dbReference type="PANTHER" id="PTHR45825">
    <property type="entry name" value="GRANULE-BOUND STARCH SYNTHASE 1, CHLOROPLASTIC/AMYLOPLASTIC"/>
    <property type="match status" value="1"/>
</dbReference>
<evidence type="ECO:0000259" key="12">
    <source>
        <dbReference type="Pfam" id="PF00534"/>
    </source>
</evidence>
<keyword evidence="8 11" id="KW-0808">Transferase</keyword>
<evidence type="ECO:0000256" key="10">
    <source>
        <dbReference type="ARBA" id="ARBA00031722"/>
    </source>
</evidence>
<dbReference type="Proteomes" id="UP000029273">
    <property type="component" value="Unassembled WGS sequence"/>
</dbReference>
<evidence type="ECO:0000256" key="8">
    <source>
        <dbReference type="ARBA" id="ARBA00022679"/>
    </source>
</evidence>
<evidence type="ECO:0000256" key="11">
    <source>
        <dbReference type="HAMAP-Rule" id="MF_00484"/>
    </source>
</evidence>
<evidence type="ECO:0000256" key="9">
    <source>
        <dbReference type="ARBA" id="ARBA00023056"/>
    </source>
</evidence>
<comment type="caution">
    <text evidence="14">The sequence shown here is derived from an EMBL/GenBank/DDBJ whole genome shotgun (WGS) entry which is preliminary data.</text>
</comment>
<dbReference type="OrthoDB" id="9808590at2"/>
<evidence type="ECO:0000256" key="2">
    <source>
        <dbReference type="ARBA" id="ARBA00002764"/>
    </source>
</evidence>
<comment type="catalytic activity">
    <reaction evidence="1 11">
        <text>[(1-&gt;4)-alpha-D-glucosyl](n) + ADP-alpha-D-glucose = [(1-&gt;4)-alpha-D-glucosyl](n+1) + ADP + H(+)</text>
        <dbReference type="Rhea" id="RHEA:18189"/>
        <dbReference type="Rhea" id="RHEA-COMP:9584"/>
        <dbReference type="Rhea" id="RHEA-COMP:9587"/>
        <dbReference type="ChEBI" id="CHEBI:15378"/>
        <dbReference type="ChEBI" id="CHEBI:15444"/>
        <dbReference type="ChEBI" id="CHEBI:57498"/>
        <dbReference type="ChEBI" id="CHEBI:456216"/>
        <dbReference type="EC" id="2.4.1.21"/>
    </reaction>
</comment>
<evidence type="ECO:0000256" key="4">
    <source>
        <dbReference type="ARBA" id="ARBA00010281"/>
    </source>
</evidence>
<comment type="pathway">
    <text evidence="3 11">Glycan biosynthesis; glycogen biosynthesis.</text>
</comment>
<sequence length="485" mass="52866">MRILFASSEAHPLIKTGGLADVSGSLPAALAALGHDVRLILPAYPAVRRQGRWQPLNTPAIDGAPTGTKLLSGTLPGTRLRVYLVDAPPYFERAGDPYRAPDGRDWQDNHLRFGLFGRVIAALGLNQAGLRWRPDVVHCNDWQTGLVPALLQGHPERPATVFTIHNLAYQGLFPAETLQALDLPEALWRPEALEFYGQLSFIKGGLVFADRITTVSPTYAREIRTPRFGYGLDGLLEHRAAVLSGILNGIDDDIWNPHGDRHLPASCDPTEVAARRRCRAQLCATVGLDDAPDAPPLLGHIGRLVEQKGTDLILAALEPLLAQGRVRAVILGSGERRFEQALTAMAGRHPERLAVRVGYDETLAHHIEAGADAFLMPSRFEPCGLNQMYSLRYGTPPLAHRTGGLADTVVDASPDNLAAGIANGFLFDTPSVKAFEHGLGRLLELWGTPAWETLIRVGTQTDFSWTHSAQQYSNLYKSISYQGHA</sequence>
<feature type="domain" description="Glycosyl transferase family 1" evidence="12">
    <location>
        <begin position="292"/>
        <end position="446"/>
    </location>
</feature>
<evidence type="ECO:0000256" key="1">
    <source>
        <dbReference type="ARBA" id="ARBA00001478"/>
    </source>
</evidence>
<protein>
    <recommendedName>
        <fullName evidence="6 11">Glycogen synthase</fullName>
        <ecNumber evidence="5 11">2.4.1.21</ecNumber>
    </recommendedName>
    <alternativeName>
        <fullName evidence="10 11">Starch [bacterial glycogen] synthase</fullName>
    </alternativeName>
</protein>
<dbReference type="GO" id="GO:0004373">
    <property type="term" value="F:alpha-1,4-glucan glucosyltransferase (UDP-glucose donor) activity"/>
    <property type="evidence" value="ECO:0007669"/>
    <property type="project" value="InterPro"/>
</dbReference>
<dbReference type="EC" id="2.4.1.21" evidence="5 11"/>
<dbReference type="InterPro" id="IPR001296">
    <property type="entry name" value="Glyco_trans_1"/>
</dbReference>
<keyword evidence="7 11" id="KW-0328">Glycosyltransferase</keyword>
<keyword evidence="15" id="KW-1185">Reference proteome</keyword>
<dbReference type="InterPro" id="IPR011835">
    <property type="entry name" value="GS/SS"/>
</dbReference>
<dbReference type="Pfam" id="PF08323">
    <property type="entry name" value="Glyco_transf_5"/>
    <property type="match status" value="1"/>
</dbReference>
<organism evidence="14 15">
    <name type="scientific">Acidihalobacter prosperus</name>
    <dbReference type="NCBI Taxonomy" id="160660"/>
    <lineage>
        <taxon>Bacteria</taxon>
        <taxon>Pseudomonadati</taxon>
        <taxon>Pseudomonadota</taxon>
        <taxon>Gammaproteobacteria</taxon>
        <taxon>Chromatiales</taxon>
        <taxon>Ectothiorhodospiraceae</taxon>
        <taxon>Acidihalobacter</taxon>
    </lineage>
</organism>
<dbReference type="InterPro" id="IPR013534">
    <property type="entry name" value="Starch_synth_cat_dom"/>
</dbReference>
<evidence type="ECO:0000256" key="6">
    <source>
        <dbReference type="ARBA" id="ARBA00019935"/>
    </source>
</evidence>
<comment type="function">
    <text evidence="2 11">Synthesizes alpha-1,4-glucan chains using ADP-glucose.</text>
</comment>
<dbReference type="SUPFAM" id="SSF53756">
    <property type="entry name" value="UDP-Glycosyltransferase/glycogen phosphorylase"/>
    <property type="match status" value="1"/>
</dbReference>
<keyword evidence="9 11" id="KW-0320">Glycogen biosynthesis</keyword>
<evidence type="ECO:0000256" key="3">
    <source>
        <dbReference type="ARBA" id="ARBA00004964"/>
    </source>
</evidence>
<dbReference type="GO" id="GO:0009011">
    <property type="term" value="F:alpha-1,4-glucan glucosyltransferase (ADP-glucose donor) activity"/>
    <property type="evidence" value="ECO:0007669"/>
    <property type="project" value="UniProtKB-UniRule"/>
</dbReference>
<accession>A0A1A6C2I7</accession>
<dbReference type="RefSeq" id="WP_038091209.1">
    <property type="nucleotide sequence ID" value="NZ_JQSG02000006.1"/>
</dbReference>
<reference evidence="14 15" key="1">
    <citation type="journal article" date="2014" name="Genome Announc.">
        <title>Draft Genome Sequence of the Iron-Oxidizing, Acidophilic, and Halotolerant 'Thiobacillus prosperus' Type Strain DSM 5130.</title>
        <authorList>
            <person name="Ossandon F.J."/>
            <person name="Cardenas J.P."/>
            <person name="Corbett M."/>
            <person name="Quatrini R."/>
            <person name="Holmes D.S."/>
            <person name="Watkin E."/>
        </authorList>
    </citation>
    <scope>NUCLEOTIDE SEQUENCE [LARGE SCALE GENOMIC DNA]</scope>
    <source>
        <strain evidence="14 15">DSM 5130</strain>
    </source>
</reference>
<name>A0A1A6C2I7_9GAMM</name>
<feature type="domain" description="Starch synthase catalytic" evidence="13">
    <location>
        <begin position="2"/>
        <end position="237"/>
    </location>
</feature>
<evidence type="ECO:0000256" key="5">
    <source>
        <dbReference type="ARBA" id="ARBA00012588"/>
    </source>
</evidence>
<dbReference type="NCBIfam" id="TIGR02095">
    <property type="entry name" value="glgA"/>
    <property type="match status" value="1"/>
</dbReference>
<dbReference type="UniPathway" id="UPA00164"/>
<proteinExistence type="inferred from homology"/>
<dbReference type="CDD" id="cd03791">
    <property type="entry name" value="GT5_Glycogen_synthase_DULL1-like"/>
    <property type="match status" value="1"/>
</dbReference>
<dbReference type="GO" id="GO:0005978">
    <property type="term" value="P:glycogen biosynthetic process"/>
    <property type="evidence" value="ECO:0007669"/>
    <property type="project" value="UniProtKB-UniRule"/>
</dbReference>
<dbReference type="AlphaFoldDB" id="A0A1A6C2I7"/>
<dbReference type="HAMAP" id="MF_00484">
    <property type="entry name" value="Glycogen_synth"/>
    <property type="match status" value="1"/>
</dbReference>
<evidence type="ECO:0000313" key="15">
    <source>
        <dbReference type="Proteomes" id="UP000029273"/>
    </source>
</evidence>
<evidence type="ECO:0000313" key="14">
    <source>
        <dbReference type="EMBL" id="OBS08768.1"/>
    </source>
</evidence>
<feature type="binding site" evidence="11">
    <location>
        <position position="15"/>
    </location>
    <ligand>
        <name>ADP-alpha-D-glucose</name>
        <dbReference type="ChEBI" id="CHEBI:57498"/>
    </ligand>
</feature>
<dbReference type="NCBIfam" id="NF001899">
    <property type="entry name" value="PRK00654.1-2"/>
    <property type="match status" value="1"/>
</dbReference>
<evidence type="ECO:0000256" key="7">
    <source>
        <dbReference type="ARBA" id="ARBA00022676"/>
    </source>
</evidence>
<dbReference type="Gene3D" id="3.40.50.2000">
    <property type="entry name" value="Glycogen Phosphorylase B"/>
    <property type="match status" value="2"/>
</dbReference>
<gene>
    <name evidence="11" type="primary">glgA</name>
    <name evidence="14" type="ORF">Thpro_023018</name>
</gene>
<comment type="similarity">
    <text evidence="4 11">Belongs to the glycosyltransferase 1 family. Bacterial/plant glycogen synthase subfamily.</text>
</comment>
<evidence type="ECO:0000259" key="13">
    <source>
        <dbReference type="Pfam" id="PF08323"/>
    </source>
</evidence>